<evidence type="ECO:0000256" key="1">
    <source>
        <dbReference type="SAM" id="MobiDB-lite"/>
    </source>
</evidence>
<feature type="region of interest" description="Disordered" evidence="1">
    <location>
        <begin position="86"/>
        <end position="221"/>
    </location>
</feature>
<reference evidence="2 3" key="1">
    <citation type="submission" date="2018-05" db="EMBL/GenBank/DDBJ databases">
        <title>Evolution of GPA BGCs.</title>
        <authorList>
            <person name="Waglechner N."/>
            <person name="Wright G.D."/>
        </authorList>
    </citation>
    <scope>NUCLEOTIDE SEQUENCE [LARGE SCALE GENOMIC DNA]</scope>
    <source>
        <strain evidence="2 3">A82846</strain>
    </source>
</reference>
<comment type="caution">
    <text evidence="2">The sequence shown here is derived from an EMBL/GenBank/DDBJ whole genome shotgun (WGS) entry which is preliminary data.</text>
</comment>
<accession>A0A428Y366</accession>
<dbReference type="OrthoDB" id="4317910at2"/>
<evidence type="ECO:0000313" key="3">
    <source>
        <dbReference type="Proteomes" id="UP000287547"/>
    </source>
</evidence>
<name>A0A428Y366_KIBAR</name>
<organism evidence="2 3">
    <name type="scientific">Kibdelosporangium aridum</name>
    <dbReference type="NCBI Taxonomy" id="2030"/>
    <lineage>
        <taxon>Bacteria</taxon>
        <taxon>Bacillati</taxon>
        <taxon>Actinomycetota</taxon>
        <taxon>Actinomycetes</taxon>
        <taxon>Pseudonocardiales</taxon>
        <taxon>Pseudonocardiaceae</taxon>
        <taxon>Kibdelosporangium</taxon>
    </lineage>
</organism>
<dbReference type="Proteomes" id="UP000287547">
    <property type="component" value="Unassembled WGS sequence"/>
</dbReference>
<feature type="compositionally biased region" description="Basic and acidic residues" evidence="1">
    <location>
        <begin position="140"/>
        <end position="153"/>
    </location>
</feature>
<protein>
    <submittedName>
        <fullName evidence="2">Uncharacterized protein</fullName>
    </submittedName>
</protein>
<dbReference type="AlphaFoldDB" id="A0A428Y366"/>
<feature type="compositionally biased region" description="Basic and acidic residues" evidence="1">
    <location>
        <begin position="199"/>
        <end position="213"/>
    </location>
</feature>
<sequence>MSVPLKVRTPQPAVPTAAPLLDTRRAPTAMDLGSADVVRARTLVGNAAVSAAMGGLPRGVEPGPAGWRGQMLLAGQNLVGNQAVAGHAGAGQTKVPVPPVPEGPRGQPAGKKAPLPGRLKAAAPPAPKPDQKDPGTASAERLDKGEAKKKDTGPRSPGTDPKFQALVKDVNAKKKTVGTSHPPAAAEAGAAQAASVPPADDREARGKAAHAEDMDAAQPKEFNKTEFVKACPGRECGYPV</sequence>
<feature type="compositionally biased region" description="Low complexity" evidence="1">
    <location>
        <begin position="182"/>
        <end position="198"/>
    </location>
</feature>
<evidence type="ECO:0000313" key="2">
    <source>
        <dbReference type="EMBL" id="RSM61994.1"/>
    </source>
</evidence>
<dbReference type="RefSeq" id="WP_037275405.1">
    <property type="nucleotide sequence ID" value="NZ_QHKI01000109.1"/>
</dbReference>
<gene>
    <name evidence="2" type="ORF">DMH04_53195</name>
</gene>
<feature type="compositionally biased region" description="Low complexity" evidence="1">
    <location>
        <begin position="111"/>
        <end position="123"/>
    </location>
</feature>
<dbReference type="EMBL" id="QHKI01000109">
    <property type="protein sequence ID" value="RSM61994.1"/>
    <property type="molecule type" value="Genomic_DNA"/>
</dbReference>
<proteinExistence type="predicted"/>